<sequence>MFMSRVEALRHYALMFGIARQPGHVFFDPAHDVLYFGPRDGFMAAEAQLRTMLALADPNELAQVQRVALAAAVLGDVFSSSGSPASTNLTVDVLHLLRTKLPYLRELIVVPHDENPVYSRDAMLVPLPLPVTSLPLAPVSAWPTPPTEELAACTAAPSGPATAAATAAATDTTTTENTSRLTRQVHTAMRRVCAIVPDWTPPRWRILVITSGPRPKRDESESEGEEDEDEGDEEEELEERQVRATKYHHRQLGKRMDERTNKAPCCCDCRMTSTRASPRCGVARN</sequence>
<proteinExistence type="predicted"/>
<comment type="caution">
    <text evidence="2">The sequence shown here is derived from an EMBL/GenBank/DDBJ whole genome shotgun (WGS) entry which is preliminary data.</text>
</comment>
<reference evidence="2 3" key="1">
    <citation type="submission" date="2024-01" db="EMBL/GenBank/DDBJ databases">
        <authorList>
            <person name="Allen C."/>
            <person name="Tagirdzhanova G."/>
        </authorList>
    </citation>
    <scope>NUCLEOTIDE SEQUENCE [LARGE SCALE GENOMIC DNA]</scope>
</reference>
<evidence type="ECO:0000256" key="1">
    <source>
        <dbReference type="SAM" id="MobiDB-lite"/>
    </source>
</evidence>
<feature type="compositionally biased region" description="Basic residues" evidence="1">
    <location>
        <begin position="243"/>
        <end position="253"/>
    </location>
</feature>
<feature type="compositionally biased region" description="Low complexity" evidence="1">
    <location>
        <begin position="151"/>
        <end position="175"/>
    </location>
</feature>
<organism evidence="2 3">
    <name type="scientific">Sporothrix eucalyptigena</name>
    <dbReference type="NCBI Taxonomy" id="1812306"/>
    <lineage>
        <taxon>Eukaryota</taxon>
        <taxon>Fungi</taxon>
        <taxon>Dikarya</taxon>
        <taxon>Ascomycota</taxon>
        <taxon>Pezizomycotina</taxon>
        <taxon>Sordariomycetes</taxon>
        <taxon>Sordariomycetidae</taxon>
        <taxon>Ophiostomatales</taxon>
        <taxon>Ophiostomataceae</taxon>
        <taxon>Sporothrix</taxon>
    </lineage>
</organism>
<feature type="region of interest" description="Disordered" evidence="1">
    <location>
        <begin position="143"/>
        <end position="181"/>
    </location>
</feature>
<name>A0ABP0C0B0_9PEZI</name>
<protein>
    <submittedName>
        <fullName evidence="2">Uncharacterized protein</fullName>
    </submittedName>
</protein>
<feature type="region of interest" description="Disordered" evidence="1">
    <location>
        <begin position="210"/>
        <end position="263"/>
    </location>
</feature>
<feature type="compositionally biased region" description="Acidic residues" evidence="1">
    <location>
        <begin position="220"/>
        <end position="238"/>
    </location>
</feature>
<keyword evidence="3" id="KW-1185">Reference proteome</keyword>
<evidence type="ECO:0000313" key="2">
    <source>
        <dbReference type="EMBL" id="CAK7225107.1"/>
    </source>
</evidence>
<accession>A0ABP0C0B0</accession>
<gene>
    <name evidence="2" type="ORF">SEUCBS140593_005791</name>
</gene>
<dbReference type="Proteomes" id="UP001642482">
    <property type="component" value="Unassembled WGS sequence"/>
</dbReference>
<evidence type="ECO:0000313" key="3">
    <source>
        <dbReference type="Proteomes" id="UP001642482"/>
    </source>
</evidence>
<dbReference type="EMBL" id="CAWUHD010000058">
    <property type="protein sequence ID" value="CAK7225107.1"/>
    <property type="molecule type" value="Genomic_DNA"/>
</dbReference>